<sequence length="159" mass="17395">MHTTTDALCFDLLFPSSSFRHQVNLSPHIADDRSHSLTDNGILSTSLIPRVPKTVIAQSHTVSFCRLFPKPSPAFFAYIVGLMKVVYTAVASAASISQSFILSSITPCLNFIHPSPLHIFLRTSLPAFPRVHCCLCRWIGISHSSSTAPTTNCSSYDLS</sequence>
<proteinExistence type="predicted"/>
<name>A0ABP1CV17_9APHY</name>
<reference evidence="2" key="1">
    <citation type="submission" date="2024-04" db="EMBL/GenBank/DDBJ databases">
        <authorList>
            <person name="Shaw F."/>
            <person name="Minotto A."/>
        </authorList>
    </citation>
    <scope>NUCLEOTIDE SEQUENCE [LARGE SCALE GENOMIC DNA]</scope>
</reference>
<evidence type="ECO:0000313" key="1">
    <source>
        <dbReference type="EMBL" id="CAL1699515.1"/>
    </source>
</evidence>
<dbReference type="Proteomes" id="UP001497453">
    <property type="component" value="Chromosome 11"/>
</dbReference>
<protein>
    <submittedName>
        <fullName evidence="1">Uncharacterized protein</fullName>
    </submittedName>
</protein>
<gene>
    <name evidence="1" type="ORF">GFSPODELE1_LOCUS2715</name>
</gene>
<organism evidence="1 2">
    <name type="scientific">Somion occarium</name>
    <dbReference type="NCBI Taxonomy" id="3059160"/>
    <lineage>
        <taxon>Eukaryota</taxon>
        <taxon>Fungi</taxon>
        <taxon>Dikarya</taxon>
        <taxon>Basidiomycota</taxon>
        <taxon>Agaricomycotina</taxon>
        <taxon>Agaricomycetes</taxon>
        <taxon>Polyporales</taxon>
        <taxon>Cerrenaceae</taxon>
        <taxon>Somion</taxon>
    </lineage>
</organism>
<keyword evidence="2" id="KW-1185">Reference proteome</keyword>
<evidence type="ECO:0000313" key="2">
    <source>
        <dbReference type="Proteomes" id="UP001497453"/>
    </source>
</evidence>
<dbReference type="EMBL" id="OZ037954">
    <property type="protein sequence ID" value="CAL1699515.1"/>
    <property type="molecule type" value="Genomic_DNA"/>
</dbReference>
<accession>A0ABP1CV17</accession>